<dbReference type="Pfam" id="PF00078">
    <property type="entry name" value="RVT_1"/>
    <property type="match status" value="1"/>
</dbReference>
<evidence type="ECO:0000313" key="3">
    <source>
        <dbReference type="EMBL" id="CAD1835532.1"/>
    </source>
</evidence>
<feature type="domain" description="Reverse transcriptase" evidence="2">
    <location>
        <begin position="212"/>
        <end position="391"/>
    </location>
</feature>
<proteinExistence type="predicted"/>
<feature type="compositionally biased region" description="Basic and acidic residues" evidence="1">
    <location>
        <begin position="24"/>
        <end position="35"/>
    </location>
</feature>
<feature type="compositionally biased region" description="Polar residues" evidence="1">
    <location>
        <begin position="501"/>
        <end position="514"/>
    </location>
</feature>
<dbReference type="PANTHER" id="PTHR24559:SF436">
    <property type="entry name" value="RNA-DIRECTED DNA POLYMERASE HOMOLOG"/>
    <property type="match status" value="1"/>
</dbReference>
<dbReference type="InterPro" id="IPR000477">
    <property type="entry name" value="RT_dom"/>
</dbReference>
<dbReference type="InterPro" id="IPR043502">
    <property type="entry name" value="DNA/RNA_pol_sf"/>
</dbReference>
<name>A0A6V7PXE0_ANACO</name>
<dbReference type="CDD" id="cd01647">
    <property type="entry name" value="RT_LTR"/>
    <property type="match status" value="1"/>
</dbReference>
<accession>A0A6V7PXE0</accession>
<evidence type="ECO:0000259" key="2">
    <source>
        <dbReference type="PROSITE" id="PS50878"/>
    </source>
</evidence>
<dbReference type="EMBL" id="LR862153">
    <property type="protein sequence ID" value="CAD1835532.1"/>
    <property type="molecule type" value="Genomic_DNA"/>
</dbReference>
<dbReference type="PROSITE" id="PS50878">
    <property type="entry name" value="RT_POL"/>
    <property type="match status" value="1"/>
</dbReference>
<protein>
    <recommendedName>
        <fullName evidence="2">Reverse transcriptase domain-containing protein</fullName>
    </recommendedName>
</protein>
<dbReference type="InterPro" id="IPR043128">
    <property type="entry name" value="Rev_trsase/Diguanyl_cyclase"/>
</dbReference>
<feature type="region of interest" description="Disordered" evidence="1">
    <location>
        <begin position="1"/>
        <end position="35"/>
    </location>
</feature>
<reference evidence="3" key="1">
    <citation type="submission" date="2020-07" db="EMBL/GenBank/DDBJ databases">
        <authorList>
            <person name="Lin J."/>
        </authorList>
    </citation>
    <scope>NUCLEOTIDE SEQUENCE</scope>
</reference>
<sequence>MSSSEAAAGDVGGEPPKKHSKQSKGKETRITKDSASVEDRLTLLEDILSKVGERYTEMADTFNSFNDDVRSMEESVATAMATFRSELEKLQGNITRRDEERTSLIEELVTRVDEVEDLKTRGVKRGETTYLAAIREVSGEDLEEEDHPAVIDAVLGEFEDVMPQELPKKLPPRREVDHAIELEPGAKPPAKAPYRMAPPELEELQRQLKDLLDAGFIKPSKAPYGAPVLFQRKSDGSLRLCIDYRALNKVTVKNKYPIPLVADLFDQLGGAKFFTKLDLRSGYYQVRIAEGDEEKTACVTRYGAYEFLVMPFGLTNAPATFCTLMNKLFHPYLDRFVVVYLDNIVVYSNTLEEHVEHLRTIFQVLRENQLFVKREKCSFAKEEVHFLGHWIGRGQLHMDQQKVRAICEWEAPSTVSELRSFLGLVNYYRRFIAGYSARAAPLTDLLKKTQSWDWTPRCAEAFEDLKRAVTEDPVLRLPDCSRPFEPNMSRSQLARVRLVNTPTQSRIRPTTPVNAHQPYD</sequence>
<dbReference type="Gene3D" id="3.10.10.10">
    <property type="entry name" value="HIV Type 1 Reverse Transcriptase, subunit A, domain 1"/>
    <property type="match status" value="1"/>
</dbReference>
<dbReference type="SUPFAM" id="SSF56672">
    <property type="entry name" value="DNA/RNA polymerases"/>
    <property type="match status" value="1"/>
</dbReference>
<evidence type="ECO:0000256" key="1">
    <source>
        <dbReference type="SAM" id="MobiDB-lite"/>
    </source>
</evidence>
<dbReference type="AlphaFoldDB" id="A0A6V7PXE0"/>
<dbReference type="Gene3D" id="3.30.70.270">
    <property type="match status" value="2"/>
</dbReference>
<gene>
    <name evidence="3" type="ORF">CB5_LOCUS18743</name>
</gene>
<dbReference type="InterPro" id="IPR053134">
    <property type="entry name" value="RNA-dir_DNA_polymerase"/>
</dbReference>
<dbReference type="PANTHER" id="PTHR24559">
    <property type="entry name" value="TRANSPOSON TY3-I GAG-POL POLYPROTEIN"/>
    <property type="match status" value="1"/>
</dbReference>
<feature type="region of interest" description="Disordered" evidence="1">
    <location>
        <begin position="501"/>
        <end position="520"/>
    </location>
</feature>
<organism evidence="3">
    <name type="scientific">Ananas comosus var. bracteatus</name>
    <name type="common">red pineapple</name>
    <dbReference type="NCBI Taxonomy" id="296719"/>
    <lineage>
        <taxon>Eukaryota</taxon>
        <taxon>Viridiplantae</taxon>
        <taxon>Streptophyta</taxon>
        <taxon>Embryophyta</taxon>
        <taxon>Tracheophyta</taxon>
        <taxon>Spermatophyta</taxon>
        <taxon>Magnoliopsida</taxon>
        <taxon>Liliopsida</taxon>
        <taxon>Poales</taxon>
        <taxon>Bromeliaceae</taxon>
        <taxon>Bromelioideae</taxon>
        <taxon>Ananas</taxon>
    </lineage>
</organism>
<dbReference type="FunFam" id="3.30.70.270:FF:000063">
    <property type="entry name" value="Zinc knuckle domaincontaining protein"/>
    <property type="match status" value="1"/>
</dbReference>